<dbReference type="EMBL" id="JAGPXD010000002">
    <property type="protein sequence ID" value="KAH7367328.1"/>
    <property type="molecule type" value="Genomic_DNA"/>
</dbReference>
<comment type="caution">
    <text evidence="1">The sequence shown here is derived from an EMBL/GenBank/DDBJ whole genome shotgun (WGS) entry which is preliminary data.</text>
</comment>
<sequence length="223" mass="24661">MLCWQQTVVATSGIPWLRICCRRLRRRQLQDTSVVPNATSTVCCEGENWNCTVEYLHGFGAELAAQMRPTQHNGQPQDAAWLPAVRIHAADRACTPRVPSKTGGMHQDIARSPSLEAKGNTTTCLVIDRPWWQQHPLLRDRCHAGLTLWWSRPNGGRYWLTGHSGLDAGVGNGSSFTRLTDQSFENSSPWAARGRLDSKTARGWGCRVTAGRPNSASAIDNTI</sequence>
<accession>A0A8K0TJ32</accession>
<dbReference type="Proteomes" id="UP000813385">
    <property type="component" value="Unassembled WGS sequence"/>
</dbReference>
<keyword evidence="2" id="KW-1185">Reference proteome</keyword>
<gene>
    <name evidence="1" type="ORF">B0T11DRAFT_275119</name>
</gene>
<proteinExistence type="predicted"/>
<dbReference type="AlphaFoldDB" id="A0A8K0TJ32"/>
<name>A0A8K0TJ32_9PEZI</name>
<evidence type="ECO:0000313" key="1">
    <source>
        <dbReference type="EMBL" id="KAH7367328.1"/>
    </source>
</evidence>
<organism evidence="1 2">
    <name type="scientific">Plectosphaerella cucumerina</name>
    <dbReference type="NCBI Taxonomy" id="40658"/>
    <lineage>
        <taxon>Eukaryota</taxon>
        <taxon>Fungi</taxon>
        <taxon>Dikarya</taxon>
        <taxon>Ascomycota</taxon>
        <taxon>Pezizomycotina</taxon>
        <taxon>Sordariomycetes</taxon>
        <taxon>Hypocreomycetidae</taxon>
        <taxon>Glomerellales</taxon>
        <taxon>Plectosphaerellaceae</taxon>
        <taxon>Plectosphaerella</taxon>
    </lineage>
</organism>
<reference evidence="1" key="1">
    <citation type="journal article" date="2021" name="Nat. Commun.">
        <title>Genetic determinants of endophytism in the Arabidopsis root mycobiome.</title>
        <authorList>
            <person name="Mesny F."/>
            <person name="Miyauchi S."/>
            <person name="Thiergart T."/>
            <person name="Pickel B."/>
            <person name="Atanasova L."/>
            <person name="Karlsson M."/>
            <person name="Huettel B."/>
            <person name="Barry K.W."/>
            <person name="Haridas S."/>
            <person name="Chen C."/>
            <person name="Bauer D."/>
            <person name="Andreopoulos W."/>
            <person name="Pangilinan J."/>
            <person name="LaButti K."/>
            <person name="Riley R."/>
            <person name="Lipzen A."/>
            <person name="Clum A."/>
            <person name="Drula E."/>
            <person name="Henrissat B."/>
            <person name="Kohler A."/>
            <person name="Grigoriev I.V."/>
            <person name="Martin F.M."/>
            <person name="Hacquard S."/>
        </authorList>
    </citation>
    <scope>NUCLEOTIDE SEQUENCE</scope>
    <source>
        <strain evidence="1">MPI-CAGE-AT-0016</strain>
    </source>
</reference>
<protein>
    <submittedName>
        <fullName evidence="1">Uncharacterized protein</fullName>
    </submittedName>
</protein>
<evidence type="ECO:0000313" key="2">
    <source>
        <dbReference type="Proteomes" id="UP000813385"/>
    </source>
</evidence>